<dbReference type="PANTHER" id="PTHR16943:SF8">
    <property type="entry name" value="2-METHYLCITRATE DEHYDRATASE"/>
    <property type="match status" value="1"/>
</dbReference>
<dbReference type="InterPro" id="IPR005656">
    <property type="entry name" value="MmgE_PrpD"/>
</dbReference>
<reference evidence="4 5" key="1">
    <citation type="submission" date="2013-03" db="EMBL/GenBank/DDBJ databases">
        <title>The Genome Sequence of Cladophialophora psammophila CBS 110553.</title>
        <authorList>
            <consortium name="The Broad Institute Genomics Platform"/>
            <person name="Cuomo C."/>
            <person name="de Hoog S."/>
            <person name="Gorbushina A."/>
            <person name="Walker B."/>
            <person name="Young S.K."/>
            <person name="Zeng Q."/>
            <person name="Gargeya S."/>
            <person name="Fitzgerald M."/>
            <person name="Haas B."/>
            <person name="Abouelleil A."/>
            <person name="Allen A.W."/>
            <person name="Alvarado L."/>
            <person name="Arachchi H.M."/>
            <person name="Berlin A.M."/>
            <person name="Chapman S.B."/>
            <person name="Gainer-Dewar J."/>
            <person name="Goldberg J."/>
            <person name="Griggs A."/>
            <person name="Gujja S."/>
            <person name="Hansen M."/>
            <person name="Howarth C."/>
            <person name="Imamovic A."/>
            <person name="Ireland A."/>
            <person name="Larimer J."/>
            <person name="McCowan C."/>
            <person name="Murphy C."/>
            <person name="Pearson M."/>
            <person name="Poon T.W."/>
            <person name="Priest M."/>
            <person name="Roberts A."/>
            <person name="Saif S."/>
            <person name="Shea T."/>
            <person name="Sisk P."/>
            <person name="Sykes S."/>
            <person name="Wortman J."/>
            <person name="Nusbaum C."/>
            <person name="Birren B."/>
        </authorList>
    </citation>
    <scope>NUCLEOTIDE SEQUENCE [LARGE SCALE GENOMIC DNA]</scope>
    <source>
        <strain evidence="4 5">CBS 110553</strain>
    </source>
</reference>
<evidence type="ECO:0000313" key="4">
    <source>
        <dbReference type="EMBL" id="EXJ72964.1"/>
    </source>
</evidence>
<dbReference type="Pfam" id="PF03972">
    <property type="entry name" value="MmgE_PrpD_N"/>
    <property type="match status" value="1"/>
</dbReference>
<dbReference type="Proteomes" id="UP000019471">
    <property type="component" value="Unassembled WGS sequence"/>
</dbReference>
<dbReference type="AlphaFoldDB" id="W9XRP3"/>
<dbReference type="Pfam" id="PF19305">
    <property type="entry name" value="MmgE_PrpD_C"/>
    <property type="match status" value="1"/>
</dbReference>
<dbReference type="SUPFAM" id="SSF103378">
    <property type="entry name" value="2-methylcitrate dehydratase PrpD"/>
    <property type="match status" value="1"/>
</dbReference>
<proteinExistence type="inferred from homology"/>
<dbReference type="STRING" id="1182543.W9XRP3"/>
<evidence type="ECO:0000313" key="5">
    <source>
        <dbReference type="Proteomes" id="UP000019471"/>
    </source>
</evidence>
<feature type="domain" description="MmgE/PrpD C-terminal" evidence="3">
    <location>
        <begin position="325"/>
        <end position="503"/>
    </location>
</feature>
<comment type="similarity">
    <text evidence="1">Belongs to the PrpD family.</text>
</comment>
<dbReference type="HOGENOM" id="CLU_026574_1_1_1"/>
<dbReference type="EMBL" id="AMGX01000005">
    <property type="protein sequence ID" value="EXJ72964.1"/>
    <property type="molecule type" value="Genomic_DNA"/>
</dbReference>
<dbReference type="InterPro" id="IPR045337">
    <property type="entry name" value="MmgE_PrpD_C"/>
</dbReference>
<dbReference type="InterPro" id="IPR045336">
    <property type="entry name" value="MmgE_PrpD_N"/>
</dbReference>
<name>W9XRP3_9EURO</name>
<evidence type="ECO:0000259" key="2">
    <source>
        <dbReference type="Pfam" id="PF03972"/>
    </source>
</evidence>
<keyword evidence="5" id="KW-1185">Reference proteome</keyword>
<evidence type="ECO:0000259" key="3">
    <source>
        <dbReference type="Pfam" id="PF19305"/>
    </source>
</evidence>
<dbReference type="GeneID" id="19188838"/>
<evidence type="ECO:0000256" key="1">
    <source>
        <dbReference type="ARBA" id="ARBA00006174"/>
    </source>
</evidence>
<comment type="caution">
    <text evidence="4">The sequence shown here is derived from an EMBL/GenBank/DDBJ whole genome shotgun (WGS) entry which is preliminary data.</text>
</comment>
<dbReference type="GO" id="GO:0016829">
    <property type="term" value="F:lyase activity"/>
    <property type="evidence" value="ECO:0007669"/>
    <property type="project" value="InterPro"/>
</dbReference>
<dbReference type="PANTHER" id="PTHR16943">
    <property type="entry name" value="2-METHYLCITRATE DEHYDRATASE-RELATED"/>
    <property type="match status" value="1"/>
</dbReference>
<sequence length="525" mass="56316">MSEIGKEVNIIEEELMALNAKISSPANATEPSRPDGITGQLCNWITRTELSDIPDHVIERAKYLILDGVACALIAAHLPWSETAVKGVCTMEPSGVGQCTLIGWGREKKLPPVAATILNSTFIQGFELDDYHSAAPLHSNALLIPALLASVEAVPSSSAASNGHDPSISSGANFLLAYIVGCEVGPRVGLALHGADLLSRGWHSGAIQGPSATAAAVASLLRLSGAQTEWALGMACTQTGGLMSAQFGSMAKRMQHGFAARNGLFAALMAKENYTGIQEVYEVPYGGFLSCFSQGANFEPKAFPKELVNSLGSRWELEGIRVKLHAAMAGLHGTIDTVAGLQRSHPDLFAPHNLTNIVSIVTEHARPTFEHGGWIADPTQPLSSVAAQMSIQYATAAQLVDRQVSMAQFGMLRLNRPLLRELMGKTTPTHNKAFDATKAARWQTVVTVRFADGTEVQGRVEAPRGIVPPVSNEDIITKWRELTAEILDSERRDAIERCVLSLEQVPDVRELAALLEQPVKCPIDV</sequence>
<feature type="domain" description="MmgE/PrpD N-terminal" evidence="2">
    <location>
        <begin position="40"/>
        <end position="300"/>
    </location>
</feature>
<dbReference type="Gene3D" id="1.10.4100.10">
    <property type="entry name" value="2-methylcitrate dehydratase PrpD"/>
    <property type="match status" value="1"/>
</dbReference>
<gene>
    <name evidence="4" type="ORF">A1O5_04113</name>
</gene>
<dbReference type="OrthoDB" id="10267976at2759"/>
<dbReference type="InterPro" id="IPR036148">
    <property type="entry name" value="MmgE/PrpD_sf"/>
</dbReference>
<dbReference type="InterPro" id="IPR042183">
    <property type="entry name" value="MmgE/PrpD_sf_1"/>
</dbReference>
<dbReference type="RefSeq" id="XP_007742911.1">
    <property type="nucleotide sequence ID" value="XM_007744721.1"/>
</dbReference>
<protein>
    <recommendedName>
        <fullName evidence="6">MmgE/PrpD family protein</fullName>
    </recommendedName>
</protein>
<dbReference type="eggNOG" id="ENOG502QVEB">
    <property type="taxonomic scope" value="Eukaryota"/>
</dbReference>
<accession>W9XRP3</accession>
<evidence type="ECO:0008006" key="6">
    <source>
        <dbReference type="Google" id="ProtNLM"/>
    </source>
</evidence>
<organism evidence="4 5">
    <name type="scientific">Cladophialophora psammophila CBS 110553</name>
    <dbReference type="NCBI Taxonomy" id="1182543"/>
    <lineage>
        <taxon>Eukaryota</taxon>
        <taxon>Fungi</taxon>
        <taxon>Dikarya</taxon>
        <taxon>Ascomycota</taxon>
        <taxon>Pezizomycotina</taxon>
        <taxon>Eurotiomycetes</taxon>
        <taxon>Chaetothyriomycetidae</taxon>
        <taxon>Chaetothyriales</taxon>
        <taxon>Herpotrichiellaceae</taxon>
        <taxon>Cladophialophora</taxon>
    </lineage>
</organism>